<keyword evidence="3" id="KW-1185">Reference proteome</keyword>
<dbReference type="AlphaFoldDB" id="A0A1E3LZ39"/>
<dbReference type="InterPro" id="IPR052516">
    <property type="entry name" value="N-heterocyclic_Hydroxylase"/>
</dbReference>
<dbReference type="PIRSF" id="PIRSF036389">
    <property type="entry name" value="IOR_B"/>
    <property type="match status" value="1"/>
</dbReference>
<name>A0A1E3LZ39_9SPHN</name>
<dbReference type="PANTHER" id="PTHR47495">
    <property type="entry name" value="ALDEHYDE DEHYDROGENASE"/>
    <property type="match status" value="1"/>
</dbReference>
<dbReference type="InterPro" id="IPR012368">
    <property type="entry name" value="OxRdtase_Mopterin-bd_su_IorB"/>
</dbReference>
<dbReference type="InterPro" id="IPR000674">
    <property type="entry name" value="Ald_Oxase/Xan_DH_a/b"/>
</dbReference>
<proteinExistence type="predicted"/>
<evidence type="ECO:0000259" key="1">
    <source>
        <dbReference type="SMART" id="SM01008"/>
    </source>
</evidence>
<reference evidence="2 3" key="1">
    <citation type="submission" date="2016-08" db="EMBL/GenBank/DDBJ databases">
        <title>Draft genome of the agarase producing Sphingomonas sp. MCT13.</title>
        <authorList>
            <person name="D'Andrea M.M."/>
            <person name="Rossolini G.M."/>
            <person name="Thaller M.C."/>
        </authorList>
    </citation>
    <scope>NUCLEOTIDE SEQUENCE [LARGE SCALE GENOMIC DNA]</scope>
    <source>
        <strain evidence="2 3">MCT13</strain>
    </source>
</reference>
<dbReference type="Proteomes" id="UP000094487">
    <property type="component" value="Unassembled WGS sequence"/>
</dbReference>
<sequence length="714" mass="74848">MNAVANRRAFLAGAGGLAIGFTLPSGGARAQASGAALAPNAFVRVGTDNSVTVVAKHVEMGQGPSTGVTTIIADEMDAAWDQMRFVFAPANDPLYKNLMFGTMGAGGSSAIKESWMQMRMAGAAARAMLVEAAARRWGVPASAMGVRNGVVSSGSHKATFGELAADAAALPVPANPTVKKPDQFVYIGKKFAKLDSRAKTDGSAMFTQDVRLPNMVHAAVRRPPAFGGTVKKVEAGAAKAIPGVIDVKPVPSGVAVYASDTWSAQRGAAALEVDWDLSKAETRSSAQMLAEYSAAVRTPGTQVETTGNAATALARAAKKIDATFYFPFLAHAPMETLDYVIEKKGDGIAVHAGSQFQVGEMRAMCGVAGVPFEKSELIQHYAGGSFGRRATPAMFDASEAAACARAYGFAAPVKVVASRENDLTGGFYRPMTVHRVQVGLDANGEVSGWDQVCAAKSIMKGTPFEAMGIKDGVDGNMIEGANDTNQYRIADFRLGQHLMETPVPVLWWRSVGHTHTAFVKETLIDELLAMAGKDPVAGRLALLKHERAAGALRKVAEISGFGKRAIAKGRALGVAVHESFDSYVAQVAEVSVGADGLPKVHKVWCTVDCGIAVNPDVVRAQMEGGIGYGLGHALYGEITLGEGGQVLESNFDTYRSLRIGEMPDVEVAIIPSAEKPSGVGEPGVPPIAPAVANAWRRLTGKAVRRLPFAHGDNA</sequence>
<dbReference type="InterPro" id="IPR037165">
    <property type="entry name" value="AldOxase/xan_DH_Mopterin-bd_sf"/>
</dbReference>
<dbReference type="GO" id="GO:0016491">
    <property type="term" value="F:oxidoreductase activity"/>
    <property type="evidence" value="ECO:0007669"/>
    <property type="project" value="InterPro"/>
</dbReference>
<evidence type="ECO:0000313" key="3">
    <source>
        <dbReference type="Proteomes" id="UP000094487"/>
    </source>
</evidence>
<comment type="caution">
    <text evidence="2">The sequence shown here is derived from an EMBL/GenBank/DDBJ whole genome shotgun (WGS) entry which is preliminary data.</text>
</comment>
<dbReference type="Pfam" id="PF02738">
    <property type="entry name" value="MoCoBD_1"/>
    <property type="match status" value="1"/>
</dbReference>
<dbReference type="SMART" id="SM01008">
    <property type="entry name" value="Ald_Xan_dh_C"/>
    <property type="match status" value="1"/>
</dbReference>
<protein>
    <recommendedName>
        <fullName evidence="1">Aldehyde oxidase/xanthine dehydrogenase a/b hammerhead domain-containing protein</fullName>
    </recommendedName>
</protein>
<dbReference type="EMBL" id="MDDS01000009">
    <property type="protein sequence ID" value="ODP38989.1"/>
    <property type="molecule type" value="Genomic_DNA"/>
</dbReference>
<gene>
    <name evidence="2" type="ORF">BFL28_12360</name>
</gene>
<dbReference type="InterPro" id="IPR046867">
    <property type="entry name" value="AldOxase/xan_DH_MoCoBD2"/>
</dbReference>
<dbReference type="RefSeq" id="WP_069319322.1">
    <property type="nucleotide sequence ID" value="NZ_MDDS01000009.1"/>
</dbReference>
<dbReference type="InterPro" id="IPR008274">
    <property type="entry name" value="AldOxase/xan_DH_MoCoBD1"/>
</dbReference>
<organism evidence="2 3">
    <name type="scientific">Sphingomonas turrisvirgatae</name>
    <dbReference type="NCBI Taxonomy" id="1888892"/>
    <lineage>
        <taxon>Bacteria</taxon>
        <taxon>Pseudomonadati</taxon>
        <taxon>Pseudomonadota</taxon>
        <taxon>Alphaproteobacteria</taxon>
        <taxon>Sphingomonadales</taxon>
        <taxon>Sphingomonadaceae</taxon>
        <taxon>Sphingomonas</taxon>
    </lineage>
</organism>
<dbReference type="PANTHER" id="PTHR47495:SF2">
    <property type="entry name" value="ALDEHYDE DEHYDROGENASE"/>
    <property type="match status" value="1"/>
</dbReference>
<accession>A0A1E3LZ39</accession>
<dbReference type="SUPFAM" id="SSF56003">
    <property type="entry name" value="Molybdenum cofactor-binding domain"/>
    <property type="match status" value="2"/>
</dbReference>
<dbReference type="STRING" id="1888892.BFL28_12360"/>
<dbReference type="Gene3D" id="3.90.1170.50">
    <property type="entry name" value="Aldehyde oxidase/xanthine dehydrogenase, a/b hammerhead"/>
    <property type="match status" value="1"/>
</dbReference>
<evidence type="ECO:0000313" key="2">
    <source>
        <dbReference type="EMBL" id="ODP38989.1"/>
    </source>
</evidence>
<dbReference type="InterPro" id="IPR006311">
    <property type="entry name" value="TAT_signal"/>
</dbReference>
<feature type="domain" description="Aldehyde oxidase/xanthine dehydrogenase a/b hammerhead" evidence="1">
    <location>
        <begin position="201"/>
        <end position="279"/>
    </location>
</feature>
<dbReference type="Gene3D" id="3.30.365.10">
    <property type="entry name" value="Aldehyde oxidase/xanthine dehydrogenase, molybdopterin binding domain"/>
    <property type="match status" value="4"/>
</dbReference>
<dbReference type="OrthoDB" id="9767994at2"/>
<dbReference type="PROSITE" id="PS51318">
    <property type="entry name" value="TAT"/>
    <property type="match status" value="1"/>
</dbReference>
<dbReference type="Pfam" id="PF20256">
    <property type="entry name" value="MoCoBD_2"/>
    <property type="match status" value="2"/>
</dbReference>